<proteinExistence type="predicted"/>
<dbReference type="Proteomes" id="UP000001611">
    <property type="component" value="Unassembled WGS sequence"/>
</dbReference>
<protein>
    <submittedName>
        <fullName evidence="2">Uncharacterized protein</fullName>
    </submittedName>
</protein>
<dbReference type="EMBL" id="DS572709">
    <property type="protein sequence ID" value="EGY15731.1"/>
    <property type="molecule type" value="Genomic_DNA"/>
</dbReference>
<reference evidence="2 3" key="1">
    <citation type="submission" date="2008-03" db="EMBL/GenBank/DDBJ databases">
        <title>The Genome Sequence of Verticillium dahliae VdLs.17.</title>
        <authorList>
            <consortium name="The Broad Institute Genome Sequencing Platform"/>
            <person name="Ma L.-J.J."/>
            <person name="Klosterman S.J."/>
            <person name="Subbarao K."/>
            <person name="Dobinson K."/>
            <person name="Veronese P."/>
            <person name="Kang S."/>
            <person name="Gold S.E."/>
            <person name="Young S."/>
            <person name="Jaffe D."/>
            <person name="Gnerre S."/>
            <person name="Berlin A."/>
            <person name="Heiman D."/>
            <person name="Hepburn T."/>
            <person name="Sykes S."/>
            <person name="Alvarado L."/>
            <person name="Kodira C.D."/>
            <person name="Lander E."/>
            <person name="Galagan J."/>
            <person name="Nusbaum C."/>
            <person name="Birren B."/>
        </authorList>
    </citation>
    <scope>NUCLEOTIDE SEQUENCE [LARGE SCALE GENOMIC DNA]</scope>
    <source>
        <strain evidence="3">VdLs.17 / ATCC MYA-4575 / FGSC 10137</strain>
    </source>
</reference>
<feature type="compositionally biased region" description="Basic and acidic residues" evidence="1">
    <location>
        <begin position="1"/>
        <end position="10"/>
    </location>
</feature>
<dbReference type="OrthoDB" id="10429454at2759"/>
<dbReference type="KEGG" id="vda:VDAG_06895"/>
<sequence>MESSTSHDGRVSGVLGADSWSDWDDRLSDTSQTWQEPPQDEVDYSSGHAEHAFPDLTDTYLPTTTELEHRDVQWSDWDKDSSSFECGDTFHSSSEVHGTTQRSQPCPNERFDEFDRARSPMREDSWDEDGKWEDDPASRSAQGFIQHSGGRLVISDQPWLDELKHDTDDRPVAYRMPPLPSITGGLHGLGEWTGQPACEDEDEDMWDAWDMNDHSEFEW</sequence>
<dbReference type="RefSeq" id="XP_009654095.1">
    <property type="nucleotide sequence ID" value="XM_009655800.1"/>
</dbReference>
<evidence type="ECO:0000256" key="1">
    <source>
        <dbReference type="SAM" id="MobiDB-lite"/>
    </source>
</evidence>
<feature type="compositionally biased region" description="Polar residues" evidence="1">
    <location>
        <begin position="90"/>
        <end position="106"/>
    </location>
</feature>
<dbReference type="AlphaFoldDB" id="G2X9Z2"/>
<keyword evidence="3" id="KW-1185">Reference proteome</keyword>
<dbReference type="OMA" id="DHSEVEW"/>
<evidence type="ECO:0000313" key="2">
    <source>
        <dbReference type="EMBL" id="EGY15731.1"/>
    </source>
</evidence>
<feature type="region of interest" description="Disordered" evidence="1">
    <location>
        <begin position="1"/>
        <end position="55"/>
    </location>
</feature>
<feature type="compositionally biased region" description="Basic and acidic residues" evidence="1">
    <location>
        <begin position="109"/>
        <end position="124"/>
    </location>
</feature>
<feature type="region of interest" description="Disordered" evidence="1">
    <location>
        <begin position="90"/>
        <end position="150"/>
    </location>
</feature>
<gene>
    <name evidence="2" type="ORF">VDAG_06895</name>
</gene>
<reference evidence="3" key="2">
    <citation type="journal article" date="2011" name="PLoS Pathog.">
        <title>Comparative genomics yields insights into niche adaptation of plant vascular wilt pathogens.</title>
        <authorList>
            <person name="Klosterman S.J."/>
            <person name="Subbarao K.V."/>
            <person name="Kang S."/>
            <person name="Veronese P."/>
            <person name="Gold S.E."/>
            <person name="Thomma B.P.H.J."/>
            <person name="Chen Z."/>
            <person name="Henrissat B."/>
            <person name="Lee Y.-H."/>
            <person name="Park J."/>
            <person name="Garcia-Pedrajas M.D."/>
            <person name="Barbara D.J."/>
            <person name="Anchieta A."/>
            <person name="de Jonge R."/>
            <person name="Santhanam P."/>
            <person name="Maruthachalam K."/>
            <person name="Atallah Z."/>
            <person name="Amyotte S.G."/>
            <person name="Paz Z."/>
            <person name="Inderbitzin P."/>
            <person name="Hayes R.J."/>
            <person name="Heiman D.I."/>
            <person name="Young S."/>
            <person name="Zeng Q."/>
            <person name="Engels R."/>
            <person name="Galagan J."/>
            <person name="Cuomo C.A."/>
            <person name="Dobinson K.F."/>
            <person name="Ma L.-J."/>
        </authorList>
    </citation>
    <scope>NUCLEOTIDE SEQUENCE [LARGE SCALE GENOMIC DNA]</scope>
    <source>
        <strain evidence="3">VdLs.17 / ATCC MYA-4575 / FGSC 10137</strain>
    </source>
</reference>
<accession>G2X9Z2</accession>
<dbReference type="HOGENOM" id="CLU_1262381_0_0_1"/>
<dbReference type="InParanoid" id="G2X9Z2"/>
<evidence type="ECO:0000313" key="3">
    <source>
        <dbReference type="Proteomes" id="UP000001611"/>
    </source>
</evidence>
<dbReference type="GeneID" id="20708358"/>
<feature type="region of interest" description="Disordered" evidence="1">
    <location>
        <begin position="169"/>
        <end position="194"/>
    </location>
</feature>
<organism evidence="2 3">
    <name type="scientific">Verticillium dahliae (strain VdLs.17 / ATCC MYA-4575 / FGSC 10137)</name>
    <name type="common">Verticillium wilt</name>
    <dbReference type="NCBI Taxonomy" id="498257"/>
    <lineage>
        <taxon>Eukaryota</taxon>
        <taxon>Fungi</taxon>
        <taxon>Dikarya</taxon>
        <taxon>Ascomycota</taxon>
        <taxon>Pezizomycotina</taxon>
        <taxon>Sordariomycetes</taxon>
        <taxon>Hypocreomycetidae</taxon>
        <taxon>Glomerellales</taxon>
        <taxon>Plectosphaerellaceae</taxon>
        <taxon>Verticillium</taxon>
    </lineage>
</organism>
<name>G2X9Z2_VERDV</name>
<dbReference type="eggNOG" id="ENOG502T5BV">
    <property type="taxonomic scope" value="Eukaryota"/>
</dbReference>